<reference evidence="1 2" key="1">
    <citation type="journal article" date="2004" name="Proc. Natl. Acad. Sci. U.S.A.">
        <title>Insights into the evolution of Yersinia pestis through whole-genome comparison with Yersinia pseudotuberculosis.</title>
        <authorList>
            <person name="Chain P.S.G."/>
            <person name="Carniel E."/>
            <person name="Larimer F.W."/>
            <person name="Lamerdin J."/>
            <person name="Stoutland P.O."/>
            <person name="Regala W.M."/>
            <person name="Georgescu A.M."/>
            <person name="Vergez L.M."/>
            <person name="Land M.L."/>
            <person name="Motin V.L."/>
            <person name="Brubaker R.R."/>
            <person name="Fowler J."/>
            <person name="Hinnebusch J."/>
            <person name="Marceau M."/>
            <person name="Medigue C."/>
            <person name="Simonet M."/>
            <person name="Chenal-Francisque V."/>
            <person name="Souza B."/>
            <person name="Dacheux D."/>
            <person name="Elliott J.M."/>
            <person name="Derbise A."/>
            <person name="Hauser L.J."/>
            <person name="Garcia E."/>
        </authorList>
    </citation>
    <scope>NUCLEOTIDE SEQUENCE [LARGE SCALE GENOMIC DNA]</scope>
    <source>
        <strain evidence="2">IP32953</strain>
    </source>
</reference>
<name>Q66BI0_YERPS</name>
<gene>
    <name evidence="1" type="ordered locus">YPTB1791</name>
</gene>
<organism evidence="1 2">
    <name type="scientific">Yersinia pseudotuberculosis serotype I (strain IP32953)</name>
    <dbReference type="NCBI Taxonomy" id="273123"/>
    <lineage>
        <taxon>Bacteria</taxon>
        <taxon>Pseudomonadati</taxon>
        <taxon>Pseudomonadota</taxon>
        <taxon>Gammaproteobacteria</taxon>
        <taxon>Enterobacterales</taxon>
        <taxon>Yersiniaceae</taxon>
        <taxon>Yersinia</taxon>
    </lineage>
</organism>
<evidence type="ECO:0000313" key="2">
    <source>
        <dbReference type="Proteomes" id="UP000001011"/>
    </source>
</evidence>
<sequence>MPESDTLVTISEEVSMKLYDILKTEIGSNAEIGRRFPAKGKSRTGQAVGKWRSQGVPEDIALLCHLSSNIPYIYNPADYGRNPENLSLVLTKPAHQ</sequence>
<accession>Q66BI0</accession>
<dbReference type="Proteomes" id="UP000001011">
    <property type="component" value="Chromosome"/>
</dbReference>
<dbReference type="AlphaFoldDB" id="Q66BI0"/>
<protein>
    <submittedName>
        <fullName evidence="1">Uncharacterized protein</fullName>
    </submittedName>
</protein>
<evidence type="ECO:0000313" key="1">
    <source>
        <dbReference type="EMBL" id="CAH21030.1"/>
    </source>
</evidence>
<dbReference type="KEGG" id="yps:YPTB1791"/>
<dbReference type="EMBL" id="BX936398">
    <property type="protein sequence ID" value="CAH21030.1"/>
    <property type="molecule type" value="Genomic_DNA"/>
</dbReference>
<proteinExistence type="predicted"/>